<dbReference type="InterPro" id="IPR033658">
    <property type="entry name" value="GRX_PICOT-like"/>
</dbReference>
<evidence type="ECO:0000313" key="8">
    <source>
        <dbReference type="Proteomes" id="UP000319731"/>
    </source>
</evidence>
<keyword evidence="3" id="KW-0408">Iron</keyword>
<comment type="similarity">
    <text evidence="1">Belongs to the glutaredoxin family. Monothiol subfamily.</text>
</comment>
<organism evidence="7 8">
    <name type="scientific">Synchytrium microbalum</name>
    <dbReference type="NCBI Taxonomy" id="1806994"/>
    <lineage>
        <taxon>Eukaryota</taxon>
        <taxon>Fungi</taxon>
        <taxon>Fungi incertae sedis</taxon>
        <taxon>Chytridiomycota</taxon>
        <taxon>Chytridiomycota incertae sedis</taxon>
        <taxon>Chytridiomycetes</taxon>
        <taxon>Synchytriales</taxon>
        <taxon>Synchytriaceae</taxon>
        <taxon>Synchytrium</taxon>
    </lineage>
</organism>
<dbReference type="CDD" id="cd02984">
    <property type="entry name" value="TRX_PICOT"/>
    <property type="match status" value="1"/>
</dbReference>
<dbReference type="GO" id="GO:0015036">
    <property type="term" value="F:disulfide oxidoreductase activity"/>
    <property type="evidence" value="ECO:0007669"/>
    <property type="project" value="UniProtKB-ARBA"/>
</dbReference>
<dbReference type="InterPro" id="IPR036249">
    <property type="entry name" value="Thioredoxin-like_sf"/>
</dbReference>
<dbReference type="GO" id="GO:0051537">
    <property type="term" value="F:2 iron, 2 sulfur cluster binding"/>
    <property type="evidence" value="ECO:0007669"/>
    <property type="project" value="TreeGrafter"/>
</dbReference>
<dbReference type="PROSITE" id="PS51354">
    <property type="entry name" value="GLUTAREDOXIN_2"/>
    <property type="match status" value="2"/>
</dbReference>
<comment type="function">
    <text evidence="5">Monothiol glutaredoxin involved in the biogenesis of iron-sulfur clusters. Binds one iron-sulfur cluster per dimer. The iron-sulfur cluster is bound between subunits, and is complexed by a bound glutathione and a cysteine residue from each subunit.</text>
</comment>
<dbReference type="FunFam" id="3.40.30.10:FF:000012">
    <property type="entry name" value="Monothiol glutaredoxin"/>
    <property type="match status" value="2"/>
</dbReference>
<dbReference type="FunFam" id="3.40.30.10:FF:000092">
    <property type="entry name" value="Monothiol glutaredoxin"/>
    <property type="match status" value="1"/>
</dbReference>
<dbReference type="InterPro" id="IPR013766">
    <property type="entry name" value="Thioredoxin_domain"/>
</dbReference>
<dbReference type="Pfam" id="PF00462">
    <property type="entry name" value="Glutaredoxin"/>
    <property type="match status" value="2"/>
</dbReference>
<evidence type="ECO:0000256" key="2">
    <source>
        <dbReference type="ARBA" id="ARBA00022723"/>
    </source>
</evidence>
<dbReference type="GO" id="GO:0046872">
    <property type="term" value="F:metal ion binding"/>
    <property type="evidence" value="ECO:0007669"/>
    <property type="project" value="UniProtKB-KW"/>
</dbReference>
<dbReference type="Proteomes" id="UP000319731">
    <property type="component" value="Unassembled WGS sequence"/>
</dbReference>
<proteinExistence type="inferred from homology"/>
<evidence type="ECO:0000256" key="3">
    <source>
        <dbReference type="ARBA" id="ARBA00023004"/>
    </source>
</evidence>
<keyword evidence="2" id="KW-0479">Metal-binding</keyword>
<dbReference type="GO" id="GO:0005829">
    <property type="term" value="C:cytosol"/>
    <property type="evidence" value="ECO:0007669"/>
    <property type="project" value="TreeGrafter"/>
</dbReference>
<dbReference type="PANTHER" id="PTHR10293">
    <property type="entry name" value="GLUTAREDOXIN FAMILY MEMBER"/>
    <property type="match status" value="1"/>
</dbReference>
<dbReference type="Pfam" id="PF00085">
    <property type="entry name" value="Thioredoxin"/>
    <property type="match status" value="1"/>
</dbReference>
<evidence type="ECO:0000256" key="4">
    <source>
        <dbReference type="ARBA" id="ARBA00023014"/>
    </source>
</evidence>
<dbReference type="STRING" id="1806994.A0A507C6V7"/>
<dbReference type="PANTHER" id="PTHR10293:SF73">
    <property type="entry name" value="GLUTAREDOXIN-3"/>
    <property type="match status" value="1"/>
</dbReference>
<gene>
    <name evidence="7" type="ORF">SmJEL517_g02636</name>
</gene>
<name>A0A507C6V7_9FUNG</name>
<dbReference type="PROSITE" id="PS51352">
    <property type="entry name" value="THIOREDOXIN_2"/>
    <property type="match status" value="1"/>
</dbReference>
<dbReference type="AlphaFoldDB" id="A0A507C6V7"/>
<dbReference type="GO" id="GO:0005634">
    <property type="term" value="C:nucleus"/>
    <property type="evidence" value="ECO:0007669"/>
    <property type="project" value="TreeGrafter"/>
</dbReference>
<evidence type="ECO:0000256" key="1">
    <source>
        <dbReference type="ARBA" id="ARBA00009630"/>
    </source>
</evidence>
<keyword evidence="4" id="KW-0411">Iron-sulfur</keyword>
<dbReference type="OrthoDB" id="415696at2759"/>
<dbReference type="CDD" id="cd03028">
    <property type="entry name" value="GRX_PICOT_like"/>
    <property type="match status" value="2"/>
</dbReference>
<feature type="domain" description="Thioredoxin" evidence="6">
    <location>
        <begin position="1"/>
        <end position="106"/>
    </location>
</feature>
<accession>A0A507C6V7</accession>
<evidence type="ECO:0000259" key="6">
    <source>
        <dbReference type="PROSITE" id="PS51352"/>
    </source>
</evidence>
<dbReference type="SUPFAM" id="SSF52833">
    <property type="entry name" value="Thioredoxin-like"/>
    <property type="match status" value="3"/>
</dbReference>
<dbReference type="RefSeq" id="XP_031025497.1">
    <property type="nucleotide sequence ID" value="XM_031168564.1"/>
</dbReference>
<reference evidence="7 8" key="1">
    <citation type="journal article" date="2019" name="Sci. Rep.">
        <title>Comparative genomics of chytrid fungi reveal insights into the obligate biotrophic and pathogenic lifestyle of Synchytrium endobioticum.</title>
        <authorList>
            <person name="van de Vossenberg B.T.L.H."/>
            <person name="Warris S."/>
            <person name="Nguyen H.D.T."/>
            <person name="van Gent-Pelzer M.P.E."/>
            <person name="Joly D.L."/>
            <person name="van de Geest H.C."/>
            <person name="Bonants P.J.M."/>
            <person name="Smith D.S."/>
            <person name="Levesque C.A."/>
            <person name="van der Lee T.A.J."/>
        </authorList>
    </citation>
    <scope>NUCLEOTIDE SEQUENCE [LARGE SCALE GENOMIC DNA]</scope>
    <source>
        <strain evidence="7 8">JEL517</strain>
    </source>
</reference>
<protein>
    <recommendedName>
        <fullName evidence="6">Thioredoxin domain-containing protein</fullName>
    </recommendedName>
</protein>
<dbReference type="NCBIfam" id="TIGR00365">
    <property type="entry name" value="Grx4 family monothiol glutaredoxin"/>
    <property type="match status" value="2"/>
</dbReference>
<keyword evidence="8" id="KW-1185">Reference proteome</keyword>
<dbReference type="InterPro" id="IPR004480">
    <property type="entry name" value="Monothiol_GRX-rel"/>
</dbReference>
<comment type="caution">
    <text evidence="7">The sequence shown here is derived from an EMBL/GenBank/DDBJ whole genome shotgun (WGS) entry which is preliminary data.</text>
</comment>
<dbReference type="InterPro" id="IPR002109">
    <property type="entry name" value="Glutaredoxin"/>
</dbReference>
<sequence length="332" mass="36995">MAVEISSEEQLQSIIKAAQSKPTIFNFYATWAQPCKDMNDVFDELAAKYPALSFVKLEAENYPDFSEEQEIAAVPTFILFKDGKPMDRVEGANAPMLKSTVEKYGKASANATKFIPPQLAAVDGVAPLTGEALEKRLNELVNSHPVMLFMKGTPQQPRCGFSRQLVELLNSLETPYGSFNILADENIRNGLKEFSKWPTFPQLYVNGEFIGGLDVVKEMVDANELQAMLPKEEPLNDRLKKLINKAKVMLFMKGDPSQPKCGFSRQIVGILNEQDVAFESFDILTDDEVRAGLKEYSNWPTYPQLYVKGELMGGLDIVKEMVAGNEFKSAVA</sequence>
<evidence type="ECO:0000256" key="5">
    <source>
        <dbReference type="ARBA" id="ARBA00055846"/>
    </source>
</evidence>
<evidence type="ECO:0000313" key="7">
    <source>
        <dbReference type="EMBL" id="TPX34859.1"/>
    </source>
</evidence>
<dbReference type="Gene3D" id="3.40.30.10">
    <property type="entry name" value="Glutaredoxin"/>
    <property type="match status" value="3"/>
</dbReference>
<dbReference type="EMBL" id="QEAO01000011">
    <property type="protein sequence ID" value="TPX34859.1"/>
    <property type="molecule type" value="Genomic_DNA"/>
</dbReference>
<dbReference type="GO" id="GO:0006879">
    <property type="term" value="P:intracellular iron ion homeostasis"/>
    <property type="evidence" value="ECO:0007669"/>
    <property type="project" value="TreeGrafter"/>
</dbReference>
<dbReference type="GeneID" id="42003861"/>